<dbReference type="AlphaFoldDB" id="A0A1Y2C0L0"/>
<protein>
    <recommendedName>
        <fullName evidence="4">C2H2-type domain-containing protein</fullName>
    </recommendedName>
</protein>
<feature type="region of interest" description="Disordered" evidence="1">
    <location>
        <begin position="30"/>
        <end position="73"/>
    </location>
</feature>
<dbReference type="EMBL" id="MCGO01000035">
    <property type="protein sequence ID" value="ORY40444.1"/>
    <property type="molecule type" value="Genomic_DNA"/>
</dbReference>
<comment type="caution">
    <text evidence="2">The sequence shown here is derived from an EMBL/GenBank/DDBJ whole genome shotgun (WGS) entry which is preliminary data.</text>
</comment>
<evidence type="ECO:0000313" key="3">
    <source>
        <dbReference type="Proteomes" id="UP000193642"/>
    </source>
</evidence>
<proteinExistence type="predicted"/>
<evidence type="ECO:0008006" key="4">
    <source>
        <dbReference type="Google" id="ProtNLM"/>
    </source>
</evidence>
<dbReference type="Proteomes" id="UP000193642">
    <property type="component" value="Unassembled WGS sequence"/>
</dbReference>
<keyword evidence="3" id="KW-1185">Reference proteome</keyword>
<dbReference type="OrthoDB" id="6365676at2759"/>
<evidence type="ECO:0000313" key="2">
    <source>
        <dbReference type="EMBL" id="ORY40444.1"/>
    </source>
</evidence>
<accession>A0A1Y2C0L0</accession>
<organism evidence="2 3">
    <name type="scientific">Rhizoclosmatium globosum</name>
    <dbReference type="NCBI Taxonomy" id="329046"/>
    <lineage>
        <taxon>Eukaryota</taxon>
        <taxon>Fungi</taxon>
        <taxon>Fungi incertae sedis</taxon>
        <taxon>Chytridiomycota</taxon>
        <taxon>Chytridiomycota incertae sedis</taxon>
        <taxon>Chytridiomycetes</taxon>
        <taxon>Chytridiales</taxon>
        <taxon>Chytriomycetaceae</taxon>
        <taxon>Rhizoclosmatium</taxon>
    </lineage>
</organism>
<reference evidence="2 3" key="1">
    <citation type="submission" date="2016-07" db="EMBL/GenBank/DDBJ databases">
        <title>Pervasive Adenine N6-methylation of Active Genes in Fungi.</title>
        <authorList>
            <consortium name="DOE Joint Genome Institute"/>
            <person name="Mondo S.J."/>
            <person name="Dannebaum R.O."/>
            <person name="Kuo R.C."/>
            <person name="Labutti K."/>
            <person name="Haridas S."/>
            <person name="Kuo A."/>
            <person name="Salamov A."/>
            <person name="Ahrendt S.R."/>
            <person name="Lipzen A."/>
            <person name="Sullivan W."/>
            <person name="Andreopoulos W.B."/>
            <person name="Clum A."/>
            <person name="Lindquist E."/>
            <person name="Daum C."/>
            <person name="Ramamoorthy G.K."/>
            <person name="Gryganskyi A."/>
            <person name="Culley D."/>
            <person name="Magnuson J.K."/>
            <person name="James T.Y."/>
            <person name="O'Malley M.A."/>
            <person name="Stajich J.E."/>
            <person name="Spatafora J.W."/>
            <person name="Visel A."/>
            <person name="Grigoriev I.V."/>
        </authorList>
    </citation>
    <scope>NUCLEOTIDE SEQUENCE [LARGE SCALE GENOMIC DNA]</scope>
    <source>
        <strain evidence="2 3">JEL800</strain>
    </source>
</reference>
<name>A0A1Y2C0L0_9FUNG</name>
<sequence>MTSNPSTHLQRHALNHTGVNGCSATFVRSDTASQHSKAHRRRLGLSDTNSVGYRTSRRDSEPPKHRSIPSVQRTATYPIYDPSLFVSTEPAPQQAFGSTVLTPLESYIAEPFSADLPLFQKPITFPNTDSTSTSNHKL</sequence>
<gene>
    <name evidence="2" type="ORF">BCR33DRAFT_719432</name>
</gene>
<evidence type="ECO:0000256" key="1">
    <source>
        <dbReference type="SAM" id="MobiDB-lite"/>
    </source>
</evidence>
<feature type="non-terminal residue" evidence="2">
    <location>
        <position position="138"/>
    </location>
</feature>